<organism evidence="1 2">
    <name type="scientific">Daphnia magna</name>
    <dbReference type="NCBI Taxonomy" id="35525"/>
    <lineage>
        <taxon>Eukaryota</taxon>
        <taxon>Metazoa</taxon>
        <taxon>Ecdysozoa</taxon>
        <taxon>Arthropoda</taxon>
        <taxon>Crustacea</taxon>
        <taxon>Branchiopoda</taxon>
        <taxon>Diplostraca</taxon>
        <taxon>Cladocera</taxon>
        <taxon>Anomopoda</taxon>
        <taxon>Daphniidae</taxon>
        <taxon>Daphnia</taxon>
    </lineage>
</organism>
<name>A0ABQ9ZBQ9_9CRUS</name>
<dbReference type="Proteomes" id="UP001234178">
    <property type="component" value="Unassembled WGS sequence"/>
</dbReference>
<evidence type="ECO:0000313" key="1">
    <source>
        <dbReference type="EMBL" id="KAK4010352.1"/>
    </source>
</evidence>
<reference evidence="1 2" key="1">
    <citation type="journal article" date="2023" name="Nucleic Acids Res.">
        <title>The hologenome of Daphnia magna reveals possible DNA methylation and microbiome-mediated evolution of the host genome.</title>
        <authorList>
            <person name="Chaturvedi A."/>
            <person name="Li X."/>
            <person name="Dhandapani V."/>
            <person name="Marshall H."/>
            <person name="Kissane S."/>
            <person name="Cuenca-Cambronero M."/>
            <person name="Asole G."/>
            <person name="Calvet F."/>
            <person name="Ruiz-Romero M."/>
            <person name="Marangio P."/>
            <person name="Guigo R."/>
            <person name="Rago D."/>
            <person name="Mirbahai L."/>
            <person name="Eastwood N."/>
            <person name="Colbourne J.K."/>
            <person name="Zhou J."/>
            <person name="Mallon E."/>
            <person name="Orsini L."/>
        </authorList>
    </citation>
    <scope>NUCLEOTIDE SEQUENCE [LARGE SCALE GENOMIC DNA]</scope>
    <source>
        <strain evidence="1">LRV0_1</strain>
    </source>
</reference>
<comment type="caution">
    <text evidence="1">The sequence shown here is derived from an EMBL/GenBank/DDBJ whole genome shotgun (WGS) entry which is preliminary data.</text>
</comment>
<sequence length="74" mass="8582">MHSDTGESCWGFCLRLERSRITCLSYYGEDPLFCDGCLSATDKRVYNLYGEVDGHRRCYCQIVDVLVYSSTFLY</sequence>
<proteinExistence type="predicted"/>
<gene>
    <name evidence="1" type="ORF">OUZ56_019498</name>
</gene>
<keyword evidence="2" id="KW-1185">Reference proteome</keyword>
<evidence type="ECO:0000313" key="2">
    <source>
        <dbReference type="Proteomes" id="UP001234178"/>
    </source>
</evidence>
<protein>
    <submittedName>
        <fullName evidence="1">Uncharacterized protein</fullName>
    </submittedName>
</protein>
<accession>A0ABQ9ZBQ9</accession>
<dbReference type="EMBL" id="JAOYFB010000003">
    <property type="protein sequence ID" value="KAK4010352.1"/>
    <property type="molecule type" value="Genomic_DNA"/>
</dbReference>